<feature type="region of interest" description="Disordered" evidence="1">
    <location>
        <begin position="202"/>
        <end position="253"/>
    </location>
</feature>
<feature type="compositionally biased region" description="Low complexity" evidence="1">
    <location>
        <begin position="325"/>
        <end position="339"/>
    </location>
</feature>
<feature type="compositionally biased region" description="Basic residues" evidence="1">
    <location>
        <begin position="310"/>
        <end position="321"/>
    </location>
</feature>
<feature type="compositionally biased region" description="Polar residues" evidence="1">
    <location>
        <begin position="443"/>
        <end position="464"/>
    </location>
</feature>
<comment type="caution">
    <text evidence="2">The sequence shown here is derived from an EMBL/GenBank/DDBJ whole genome shotgun (WGS) entry which is preliminary data.</text>
</comment>
<dbReference type="EMBL" id="JAPFFF010000028">
    <property type="protein sequence ID" value="KAK8847326.1"/>
    <property type="molecule type" value="Genomic_DNA"/>
</dbReference>
<feature type="compositionally biased region" description="Polar residues" evidence="1">
    <location>
        <begin position="397"/>
        <end position="432"/>
    </location>
</feature>
<proteinExistence type="predicted"/>
<feature type="compositionally biased region" description="Low complexity" evidence="1">
    <location>
        <begin position="531"/>
        <end position="557"/>
    </location>
</feature>
<dbReference type="Proteomes" id="UP001470230">
    <property type="component" value="Unassembled WGS sequence"/>
</dbReference>
<accession>A0ABR2HIL6</accession>
<feature type="compositionally biased region" description="Polar residues" evidence="1">
    <location>
        <begin position="558"/>
        <end position="624"/>
    </location>
</feature>
<feature type="compositionally biased region" description="Low complexity" evidence="1">
    <location>
        <begin position="625"/>
        <end position="639"/>
    </location>
</feature>
<name>A0ABR2HIL6_9EUKA</name>
<feature type="region of interest" description="Disordered" evidence="1">
    <location>
        <begin position="397"/>
        <end position="639"/>
    </location>
</feature>
<keyword evidence="3" id="KW-1185">Reference proteome</keyword>
<protein>
    <submittedName>
        <fullName evidence="2">Uncharacterized protein</fullName>
    </submittedName>
</protein>
<feature type="compositionally biased region" description="Polar residues" evidence="1">
    <location>
        <begin position="202"/>
        <end position="215"/>
    </location>
</feature>
<organism evidence="2 3">
    <name type="scientific">Tritrichomonas musculus</name>
    <dbReference type="NCBI Taxonomy" id="1915356"/>
    <lineage>
        <taxon>Eukaryota</taxon>
        <taxon>Metamonada</taxon>
        <taxon>Parabasalia</taxon>
        <taxon>Tritrichomonadida</taxon>
        <taxon>Tritrichomonadidae</taxon>
        <taxon>Tritrichomonas</taxon>
    </lineage>
</organism>
<sequence length="670" mass="74347">MSDGSYGSPTQKYLDSRSSSSPSRSPKTTKNSTSASPIADETEIVKSSSQFKNGPSKFRNINGNNNAFSPISNLNFSSNASSSYRPANYSSSSSPLQNITTSNLKERSNPSSPPSGNLGNSWSKLSSNSKNQTKSYKFSPNKLSENDSDSSEIAFSTKKSKAISPIKNRNYQFNQNESESDIFDVKLTDAETKLSMRFSKQVSSLGSPDNQNNIGILSDSDSASSTSNFDPKQSQKKYSFNNRNITKPNLSSSLLSTNNDKLVLLSESETNESDQSQNEFDNQVISYMNQLKYLSSSDLETSSTSSANVQKRRNVAQKRNAKNALLPSVSDSELSSEISTDQNHFVSSKATANTKIDFNMNSDSEMTSEDSSNRHINGSSTNQKRFFTSNVNYKSKTNININSDSDITSEDSSNQKFPNSATNRTSSFTPRSNYIAKIDLNSEDSSTSDFKPPTNRYSPKANYSQREDLDSDSENFSKQKSSNDLDLKFNYDNVSRKTPVGRDLDQSQDMSSSDAFIQTPKFPIPSKKESQMMQSDSSSEVEPNINSNFRNTFSSSNMQKNRYSTPRNNFGGLNSQNTIDRKTTNYGFKNSVDRSSNNNQFSTNRTPQASNRRLYTSSLNSNQRNSFKSNSSKMNMNKVNDMDSDDELLASLQETIRANETLLNSLGHLT</sequence>
<feature type="region of interest" description="Disordered" evidence="1">
    <location>
        <begin position="1"/>
        <end position="150"/>
    </location>
</feature>
<feature type="region of interest" description="Disordered" evidence="1">
    <location>
        <begin position="302"/>
        <end position="343"/>
    </location>
</feature>
<feature type="compositionally biased region" description="Polar residues" evidence="1">
    <location>
        <begin position="374"/>
        <end position="384"/>
    </location>
</feature>
<feature type="region of interest" description="Disordered" evidence="1">
    <location>
        <begin position="357"/>
        <end position="384"/>
    </location>
</feature>
<feature type="compositionally biased region" description="Low complexity" evidence="1">
    <location>
        <begin position="114"/>
        <end position="131"/>
    </location>
</feature>
<evidence type="ECO:0000313" key="3">
    <source>
        <dbReference type="Proteomes" id="UP001470230"/>
    </source>
</evidence>
<feature type="compositionally biased region" description="Low complexity" evidence="1">
    <location>
        <begin position="72"/>
        <end position="96"/>
    </location>
</feature>
<evidence type="ECO:0000256" key="1">
    <source>
        <dbReference type="SAM" id="MobiDB-lite"/>
    </source>
</evidence>
<feature type="compositionally biased region" description="Basic and acidic residues" evidence="1">
    <location>
        <begin position="475"/>
        <end position="489"/>
    </location>
</feature>
<feature type="compositionally biased region" description="Polar residues" evidence="1">
    <location>
        <begin position="45"/>
        <end position="71"/>
    </location>
</feature>
<feature type="compositionally biased region" description="Polar residues" evidence="1">
    <location>
        <begin position="1"/>
        <end position="13"/>
    </location>
</feature>
<evidence type="ECO:0000313" key="2">
    <source>
        <dbReference type="EMBL" id="KAK8847326.1"/>
    </source>
</evidence>
<feature type="compositionally biased region" description="Low complexity" evidence="1">
    <location>
        <begin position="16"/>
        <end position="34"/>
    </location>
</feature>
<feature type="compositionally biased region" description="Polar residues" evidence="1">
    <location>
        <begin position="228"/>
        <end position="249"/>
    </location>
</feature>
<gene>
    <name evidence="2" type="ORF">M9Y10_019918</name>
</gene>
<feature type="compositionally biased region" description="Low complexity" evidence="1">
    <location>
        <begin position="218"/>
        <end position="227"/>
    </location>
</feature>
<feature type="compositionally biased region" description="Polar residues" evidence="1">
    <location>
        <begin position="132"/>
        <end position="143"/>
    </location>
</feature>
<reference evidence="2 3" key="1">
    <citation type="submission" date="2024-04" db="EMBL/GenBank/DDBJ databases">
        <title>Tritrichomonas musculus Genome.</title>
        <authorList>
            <person name="Alves-Ferreira E."/>
            <person name="Grigg M."/>
            <person name="Lorenzi H."/>
            <person name="Galac M."/>
        </authorList>
    </citation>
    <scope>NUCLEOTIDE SEQUENCE [LARGE SCALE GENOMIC DNA]</scope>
    <source>
        <strain evidence="2 3">EAF2021</strain>
    </source>
</reference>